<gene>
    <name evidence="1" type="ORF">FSO04_04415</name>
</gene>
<comment type="caution">
    <text evidence="1">The sequence shown here is derived from an EMBL/GenBank/DDBJ whole genome shotgun (WGS) entry which is preliminary data.</text>
</comment>
<dbReference type="AlphaFoldDB" id="A0A6N6WKM3"/>
<dbReference type="OrthoDB" id="5292295at2"/>
<evidence type="ECO:0000313" key="2">
    <source>
        <dbReference type="Proteomes" id="UP000463700"/>
    </source>
</evidence>
<organism evidence="1 2">
    <name type="scientific">Paraburkholderia madseniana</name>
    <dbReference type="NCBI Taxonomy" id="2599607"/>
    <lineage>
        <taxon>Bacteria</taxon>
        <taxon>Pseudomonadati</taxon>
        <taxon>Pseudomonadota</taxon>
        <taxon>Betaproteobacteria</taxon>
        <taxon>Burkholderiales</taxon>
        <taxon>Burkholderiaceae</taxon>
        <taxon>Paraburkholderia</taxon>
    </lineage>
</organism>
<sequence>MRGRIRPSAVVDHRIAHRGDMALFWNQSNWVAMAKTCHDSNTARVDDGFGNRRAG</sequence>
<reference evidence="1 2" key="1">
    <citation type="journal article" date="2020" name="Int. J. Syst. Evol. Microbiol.">
        <title>Paraburkholderia madseniana sp. nov., a phenolic acid-degrading bacterium isolated from acidic forest soil.</title>
        <authorList>
            <person name="Wilhelm R.C."/>
            <person name="Murphy S.J.L."/>
            <person name="Feriancek N.M."/>
            <person name="Karasz D.C."/>
            <person name="DeRito C.M."/>
            <person name="Newman J.D."/>
            <person name="Buckley D.H."/>
        </authorList>
    </citation>
    <scope>NUCLEOTIDE SEQUENCE [LARGE SCALE GENOMIC DNA]</scope>
    <source>
        <strain evidence="1 2">RP11</strain>
    </source>
</reference>
<dbReference type="EMBL" id="VOSW01000005">
    <property type="protein sequence ID" value="KAE8761247.1"/>
    <property type="molecule type" value="Genomic_DNA"/>
</dbReference>
<name>A0A6N6WKM3_9BURK</name>
<proteinExistence type="predicted"/>
<evidence type="ECO:0008006" key="3">
    <source>
        <dbReference type="Google" id="ProtNLM"/>
    </source>
</evidence>
<evidence type="ECO:0000313" key="1">
    <source>
        <dbReference type="EMBL" id="KAE8761247.1"/>
    </source>
</evidence>
<protein>
    <recommendedName>
        <fullName evidence="3">HNH endonuclease</fullName>
    </recommendedName>
</protein>
<dbReference type="Proteomes" id="UP000463700">
    <property type="component" value="Unassembled WGS sequence"/>
</dbReference>
<accession>A0A6N6WKM3</accession>